<dbReference type="GO" id="GO:0016887">
    <property type="term" value="F:ATP hydrolysis activity"/>
    <property type="evidence" value="ECO:0007669"/>
    <property type="project" value="InterPro"/>
</dbReference>
<keyword evidence="2" id="KW-0813">Transport</keyword>
<keyword evidence="7" id="KW-1185">Reference proteome</keyword>
<dbReference type="SMART" id="SM00382">
    <property type="entry name" value="AAA"/>
    <property type="match status" value="1"/>
</dbReference>
<gene>
    <name evidence="6" type="ORF">DS745_06560</name>
</gene>
<dbReference type="SUPFAM" id="SSF52540">
    <property type="entry name" value="P-loop containing nucleoside triphosphate hydrolases"/>
    <property type="match status" value="1"/>
</dbReference>
<dbReference type="PANTHER" id="PTHR24220:SF86">
    <property type="entry name" value="ABC TRANSPORTER ABCH.1"/>
    <property type="match status" value="1"/>
</dbReference>
<sequence length="239" mass="26470">MKLVEVNNLKKIFDNGEQKVEVLKGITTSIDEGQIVAIMGPSGCGKTTLLNTVSGIDTISAGEVFINGVNLHKIKAEKRDEFRANAMGFVFQSYNLIPVLTAVENVELPLLCQGMSGKLARKKAEAALVRVGLKERKNHRPSELSGGQQQRVALARAIVNEPKVVWADEPTGALDRETTEMVLDLIDHLNRVDGITFVIVTHDPKVAERAHRILYMDSGVIIQERTSKTRPIYSERRED</sequence>
<dbReference type="EMBL" id="QOUX01000025">
    <property type="protein sequence ID" value="RXJ02361.1"/>
    <property type="molecule type" value="Genomic_DNA"/>
</dbReference>
<dbReference type="InterPro" id="IPR017911">
    <property type="entry name" value="MacB-like_ATP-bd"/>
</dbReference>
<proteinExistence type="inferred from homology"/>
<protein>
    <submittedName>
        <fullName evidence="6">ABC transporter ATP-binding protein</fullName>
    </submittedName>
</protein>
<dbReference type="InterPro" id="IPR003593">
    <property type="entry name" value="AAA+_ATPase"/>
</dbReference>
<dbReference type="GO" id="GO:0005886">
    <property type="term" value="C:plasma membrane"/>
    <property type="evidence" value="ECO:0007669"/>
    <property type="project" value="TreeGrafter"/>
</dbReference>
<dbReference type="PANTHER" id="PTHR24220">
    <property type="entry name" value="IMPORT ATP-BINDING PROTEIN"/>
    <property type="match status" value="1"/>
</dbReference>
<dbReference type="InterPro" id="IPR015854">
    <property type="entry name" value="ABC_transpr_LolD-like"/>
</dbReference>
<dbReference type="InterPro" id="IPR027417">
    <property type="entry name" value="P-loop_NTPase"/>
</dbReference>
<dbReference type="Gene3D" id="3.40.50.300">
    <property type="entry name" value="P-loop containing nucleotide triphosphate hydrolases"/>
    <property type="match status" value="1"/>
</dbReference>
<dbReference type="CDD" id="cd03255">
    <property type="entry name" value="ABC_MJ0796_LolCDE_FtsE"/>
    <property type="match status" value="1"/>
</dbReference>
<dbReference type="GO" id="GO:0098796">
    <property type="term" value="C:membrane protein complex"/>
    <property type="evidence" value="ECO:0007669"/>
    <property type="project" value="UniProtKB-ARBA"/>
</dbReference>
<organism evidence="6 7">
    <name type="scientific">Anaerobacillus alkaliphilus</name>
    <dbReference type="NCBI Taxonomy" id="1548597"/>
    <lineage>
        <taxon>Bacteria</taxon>
        <taxon>Bacillati</taxon>
        <taxon>Bacillota</taxon>
        <taxon>Bacilli</taxon>
        <taxon>Bacillales</taxon>
        <taxon>Bacillaceae</taxon>
        <taxon>Anaerobacillus</taxon>
    </lineage>
</organism>
<dbReference type="PROSITE" id="PS50893">
    <property type="entry name" value="ABC_TRANSPORTER_2"/>
    <property type="match status" value="1"/>
</dbReference>
<dbReference type="OrthoDB" id="9791546at2"/>
<dbReference type="InterPro" id="IPR003439">
    <property type="entry name" value="ABC_transporter-like_ATP-bd"/>
</dbReference>
<evidence type="ECO:0000259" key="5">
    <source>
        <dbReference type="PROSITE" id="PS50893"/>
    </source>
</evidence>
<dbReference type="Proteomes" id="UP000290649">
    <property type="component" value="Unassembled WGS sequence"/>
</dbReference>
<keyword evidence="4 6" id="KW-0067">ATP-binding</keyword>
<comment type="caution">
    <text evidence="6">The sequence shown here is derived from an EMBL/GenBank/DDBJ whole genome shotgun (WGS) entry which is preliminary data.</text>
</comment>
<evidence type="ECO:0000256" key="4">
    <source>
        <dbReference type="ARBA" id="ARBA00022840"/>
    </source>
</evidence>
<reference evidence="6 7" key="1">
    <citation type="journal article" date="2019" name="Int. J. Syst. Evol. Microbiol.">
        <title>Anaerobacillus alkaliphilus sp. nov., a novel alkaliphilic and moderately halophilic bacterium.</title>
        <authorList>
            <person name="Borsodi A.K."/>
            <person name="Aszalos J.M."/>
            <person name="Bihari P."/>
            <person name="Nagy I."/>
            <person name="Schumann P."/>
            <person name="Sproer C."/>
            <person name="Kovacs A.L."/>
            <person name="Boka K."/>
            <person name="Dobosy P."/>
            <person name="Ovari M."/>
            <person name="Szili-Kovacs T."/>
            <person name="Toth E."/>
        </authorList>
    </citation>
    <scope>NUCLEOTIDE SEQUENCE [LARGE SCALE GENOMIC DNA]</scope>
    <source>
        <strain evidence="6 7">B16-10</strain>
    </source>
</reference>
<feature type="domain" description="ABC transporter" evidence="5">
    <location>
        <begin position="4"/>
        <end position="236"/>
    </location>
</feature>
<dbReference type="GO" id="GO:0005524">
    <property type="term" value="F:ATP binding"/>
    <property type="evidence" value="ECO:0007669"/>
    <property type="project" value="UniProtKB-KW"/>
</dbReference>
<accession>A0A4Q0VW48</accession>
<dbReference type="GO" id="GO:0022857">
    <property type="term" value="F:transmembrane transporter activity"/>
    <property type="evidence" value="ECO:0007669"/>
    <property type="project" value="TreeGrafter"/>
</dbReference>
<dbReference type="FunFam" id="3.40.50.300:FF:000032">
    <property type="entry name" value="Export ABC transporter ATP-binding protein"/>
    <property type="match status" value="1"/>
</dbReference>
<dbReference type="AlphaFoldDB" id="A0A4Q0VW48"/>
<evidence type="ECO:0000256" key="1">
    <source>
        <dbReference type="ARBA" id="ARBA00005417"/>
    </source>
</evidence>
<evidence type="ECO:0000256" key="3">
    <source>
        <dbReference type="ARBA" id="ARBA00022741"/>
    </source>
</evidence>
<evidence type="ECO:0000256" key="2">
    <source>
        <dbReference type="ARBA" id="ARBA00022448"/>
    </source>
</evidence>
<evidence type="ECO:0000313" key="7">
    <source>
        <dbReference type="Proteomes" id="UP000290649"/>
    </source>
</evidence>
<dbReference type="RefSeq" id="WP_129077466.1">
    <property type="nucleotide sequence ID" value="NZ_QOUX01000025.1"/>
</dbReference>
<dbReference type="PROSITE" id="PS00211">
    <property type="entry name" value="ABC_TRANSPORTER_1"/>
    <property type="match status" value="1"/>
</dbReference>
<dbReference type="Pfam" id="PF00005">
    <property type="entry name" value="ABC_tran"/>
    <property type="match status" value="1"/>
</dbReference>
<name>A0A4Q0VW48_9BACI</name>
<dbReference type="InterPro" id="IPR017871">
    <property type="entry name" value="ABC_transporter-like_CS"/>
</dbReference>
<evidence type="ECO:0000313" key="6">
    <source>
        <dbReference type="EMBL" id="RXJ02361.1"/>
    </source>
</evidence>
<keyword evidence="3" id="KW-0547">Nucleotide-binding</keyword>
<comment type="similarity">
    <text evidence="1">Belongs to the ABC transporter superfamily.</text>
</comment>